<dbReference type="EMBL" id="JBBPBM010000022">
    <property type="protein sequence ID" value="KAK8547512.1"/>
    <property type="molecule type" value="Genomic_DNA"/>
</dbReference>
<evidence type="ECO:0000256" key="1">
    <source>
        <dbReference type="SAM" id="MobiDB-lite"/>
    </source>
</evidence>
<sequence length="72" mass="7702">MVNSSAPFLGFMDENVQSPGNINSTIMQRSQEPNIPTPSDAGESSGGRTSSSNDQVHQNMNTACRKCKSLTL</sequence>
<feature type="region of interest" description="Disordered" evidence="1">
    <location>
        <begin position="1"/>
        <end position="72"/>
    </location>
</feature>
<protein>
    <submittedName>
        <fullName evidence="2">Uncharacterized protein</fullName>
    </submittedName>
</protein>
<name>A0ABR2DV32_9ROSI</name>
<gene>
    <name evidence="2" type="ORF">V6N12_031649</name>
</gene>
<keyword evidence="3" id="KW-1185">Reference proteome</keyword>
<feature type="compositionally biased region" description="Polar residues" evidence="1">
    <location>
        <begin position="46"/>
        <end position="62"/>
    </location>
</feature>
<evidence type="ECO:0000313" key="2">
    <source>
        <dbReference type="EMBL" id="KAK8547512.1"/>
    </source>
</evidence>
<reference evidence="2 3" key="1">
    <citation type="journal article" date="2024" name="G3 (Bethesda)">
        <title>Genome assembly of Hibiscus sabdariffa L. provides insights into metabolisms of medicinal natural products.</title>
        <authorList>
            <person name="Kim T."/>
        </authorList>
    </citation>
    <scope>NUCLEOTIDE SEQUENCE [LARGE SCALE GENOMIC DNA]</scope>
    <source>
        <strain evidence="2">TK-2024</strain>
        <tissue evidence="2">Old leaves</tissue>
    </source>
</reference>
<evidence type="ECO:0000313" key="3">
    <source>
        <dbReference type="Proteomes" id="UP001472677"/>
    </source>
</evidence>
<accession>A0ABR2DV32</accession>
<feature type="compositionally biased region" description="Polar residues" evidence="1">
    <location>
        <begin position="15"/>
        <end position="34"/>
    </location>
</feature>
<comment type="caution">
    <text evidence="2">The sequence shown here is derived from an EMBL/GenBank/DDBJ whole genome shotgun (WGS) entry which is preliminary data.</text>
</comment>
<organism evidence="2 3">
    <name type="scientific">Hibiscus sabdariffa</name>
    <name type="common">roselle</name>
    <dbReference type="NCBI Taxonomy" id="183260"/>
    <lineage>
        <taxon>Eukaryota</taxon>
        <taxon>Viridiplantae</taxon>
        <taxon>Streptophyta</taxon>
        <taxon>Embryophyta</taxon>
        <taxon>Tracheophyta</taxon>
        <taxon>Spermatophyta</taxon>
        <taxon>Magnoliopsida</taxon>
        <taxon>eudicotyledons</taxon>
        <taxon>Gunneridae</taxon>
        <taxon>Pentapetalae</taxon>
        <taxon>rosids</taxon>
        <taxon>malvids</taxon>
        <taxon>Malvales</taxon>
        <taxon>Malvaceae</taxon>
        <taxon>Malvoideae</taxon>
        <taxon>Hibiscus</taxon>
    </lineage>
</organism>
<dbReference type="Proteomes" id="UP001472677">
    <property type="component" value="Unassembled WGS sequence"/>
</dbReference>
<proteinExistence type="predicted"/>